<reference evidence="8" key="1">
    <citation type="journal article" date="2014" name="FEMS Microbiol. Lett.">
        <title>Draft Genomic DNA Sequence of the Facultatively Methylotrophic Bacterium Acidomonas methanolica type strain MB58.</title>
        <authorList>
            <person name="Higashiura N."/>
            <person name="Hadano H."/>
            <person name="Hirakawa H."/>
            <person name="Matsutani M."/>
            <person name="Takabe S."/>
            <person name="Matsushita K."/>
            <person name="Azuma Y."/>
        </authorList>
    </citation>
    <scope>NUCLEOTIDE SEQUENCE [LARGE SCALE GENOMIC DNA]</scope>
    <source>
        <strain evidence="8">MB58</strain>
    </source>
</reference>
<evidence type="ECO:0000256" key="5">
    <source>
        <dbReference type="SAM" id="Phobius"/>
    </source>
</evidence>
<feature type="transmembrane region" description="Helical" evidence="5">
    <location>
        <begin position="164"/>
        <end position="183"/>
    </location>
</feature>
<gene>
    <name evidence="7" type="ORF">Amme_141_008</name>
</gene>
<dbReference type="RefSeq" id="WP_042061627.1">
    <property type="nucleotide sequence ID" value="NZ_BAND01000140.1"/>
</dbReference>
<evidence type="ECO:0000256" key="3">
    <source>
        <dbReference type="ARBA" id="ARBA00022989"/>
    </source>
</evidence>
<feature type="transmembrane region" description="Helical" evidence="5">
    <location>
        <begin position="136"/>
        <end position="158"/>
    </location>
</feature>
<feature type="transmembrane region" description="Helical" evidence="5">
    <location>
        <begin position="360"/>
        <end position="383"/>
    </location>
</feature>
<sequence>MIVRGLRWYIVALVSCGTILNYLARNSLGVLAPTLKTTLHITTQQYSYIVGAFQGAYTLMQPVCGGLIDYIGLRFGFALFAVGWSVANMLHAVAASWLALAVFRALLGATEAAAIPAGMKAIASWFPRRERSIATGYFNAGTSFGALLAPPLVGFVSLYFSWRAAFVVTGGLGLIWAAVWLWLYRSPSQHPAITTAERDMIAADRNLRQIGAPASPMRPGVILRSSRFWTLAVPRFLAEPAWQTFSFWIPLYLSTERGFDIKSIALFAWLPFLAADLGGILGGYLSPFFMRAFGLSLVSSRVLGIFLGAICMIAPGSVMFAHGHVAVIALFSIGGFAHQIISVLINTLTADLFPEEQVGLANGLVGQAGWLGGLIFSLAIGQLAETVGYGPLFACLSLFDLVGAVYLFLMVRHYGLASSAKDS</sequence>
<dbReference type="Gene3D" id="1.20.1250.20">
    <property type="entry name" value="MFS general substrate transporter like domains"/>
    <property type="match status" value="2"/>
</dbReference>
<feature type="transmembrane region" description="Helical" evidence="5">
    <location>
        <begin position="269"/>
        <end position="290"/>
    </location>
</feature>
<evidence type="ECO:0000313" key="8">
    <source>
        <dbReference type="Proteomes" id="UP000019760"/>
    </source>
</evidence>
<dbReference type="GO" id="GO:0015134">
    <property type="term" value="F:hexuronate transmembrane transporter activity"/>
    <property type="evidence" value="ECO:0007669"/>
    <property type="project" value="TreeGrafter"/>
</dbReference>
<reference evidence="7 8" key="2">
    <citation type="journal article" date="2014" name="FEMS Microbiol. Lett.">
        <title>Draft genomic DNA sequence of the facultatively methylotrophic bacterium Acidomonas methanolica type strain MB58.</title>
        <authorList>
            <person name="Higashiura N."/>
            <person name="Hadano H."/>
            <person name="Hirakawa H."/>
            <person name="Matsutani M."/>
            <person name="Takabe S."/>
            <person name="Matsushita K."/>
            <person name="Azuma Y."/>
        </authorList>
    </citation>
    <scope>NUCLEOTIDE SEQUENCE [LARGE SCALE GENOMIC DNA]</scope>
    <source>
        <strain evidence="7 8">MB58</strain>
    </source>
</reference>
<proteinExistence type="predicted"/>
<comment type="caution">
    <text evidence="7">The sequence shown here is derived from an EMBL/GenBank/DDBJ whole genome shotgun (WGS) entry which is preliminary data.</text>
</comment>
<organism evidence="7 8">
    <name type="scientific">Acidomonas methanolica NBRC 104435</name>
    <dbReference type="NCBI Taxonomy" id="1231351"/>
    <lineage>
        <taxon>Bacteria</taxon>
        <taxon>Pseudomonadati</taxon>
        <taxon>Pseudomonadota</taxon>
        <taxon>Alphaproteobacteria</taxon>
        <taxon>Acetobacterales</taxon>
        <taxon>Acetobacteraceae</taxon>
        <taxon>Acidomonas</taxon>
    </lineage>
</organism>
<dbReference type="PANTHER" id="PTHR11662:SF285">
    <property type="entry name" value="HEXURONATE TRANSPORTER"/>
    <property type="match status" value="1"/>
</dbReference>
<dbReference type="SUPFAM" id="SSF103473">
    <property type="entry name" value="MFS general substrate transporter"/>
    <property type="match status" value="1"/>
</dbReference>
<name>A0A023D8J3_ACIMT</name>
<dbReference type="InterPro" id="IPR020846">
    <property type="entry name" value="MFS_dom"/>
</dbReference>
<feature type="transmembrane region" description="Helical" evidence="5">
    <location>
        <begin position="93"/>
        <end position="115"/>
    </location>
</feature>
<feature type="transmembrane region" description="Helical" evidence="5">
    <location>
        <begin position="389"/>
        <end position="411"/>
    </location>
</feature>
<evidence type="ECO:0000259" key="6">
    <source>
        <dbReference type="PROSITE" id="PS50850"/>
    </source>
</evidence>
<evidence type="ECO:0000313" key="7">
    <source>
        <dbReference type="EMBL" id="GAJ30492.1"/>
    </source>
</evidence>
<feature type="transmembrane region" description="Helical" evidence="5">
    <location>
        <begin position="302"/>
        <end position="321"/>
    </location>
</feature>
<dbReference type="InterPro" id="IPR036259">
    <property type="entry name" value="MFS_trans_sf"/>
</dbReference>
<keyword evidence="2 5" id="KW-0812">Transmembrane</keyword>
<keyword evidence="4 5" id="KW-0472">Membrane</keyword>
<dbReference type="EMBL" id="BAND01000140">
    <property type="protein sequence ID" value="GAJ30492.1"/>
    <property type="molecule type" value="Genomic_DNA"/>
</dbReference>
<dbReference type="Pfam" id="PF07690">
    <property type="entry name" value="MFS_1"/>
    <property type="match status" value="1"/>
</dbReference>
<dbReference type="PANTHER" id="PTHR11662">
    <property type="entry name" value="SOLUTE CARRIER FAMILY 17"/>
    <property type="match status" value="1"/>
</dbReference>
<feature type="transmembrane region" description="Helical" evidence="5">
    <location>
        <begin position="67"/>
        <end position="87"/>
    </location>
</feature>
<protein>
    <submittedName>
        <fullName evidence="7">Major facilitator superfamily glucarate/galactonate transporter</fullName>
    </submittedName>
</protein>
<accession>A0A023D8J3</accession>
<evidence type="ECO:0000256" key="1">
    <source>
        <dbReference type="ARBA" id="ARBA00004141"/>
    </source>
</evidence>
<dbReference type="InterPro" id="IPR011701">
    <property type="entry name" value="MFS"/>
</dbReference>
<dbReference type="CDD" id="cd17319">
    <property type="entry name" value="MFS_ExuT_GudP_like"/>
    <property type="match status" value="1"/>
</dbReference>
<dbReference type="InterPro" id="IPR050382">
    <property type="entry name" value="MFS_Na/Anion_cotransporter"/>
</dbReference>
<dbReference type="OrthoDB" id="9794076at2"/>
<feature type="transmembrane region" description="Helical" evidence="5">
    <location>
        <begin position="6"/>
        <end position="24"/>
    </location>
</feature>
<comment type="subcellular location">
    <subcellularLocation>
        <location evidence="1">Membrane</location>
        <topology evidence="1">Multi-pass membrane protein</topology>
    </subcellularLocation>
</comment>
<dbReference type="GO" id="GO:0016020">
    <property type="term" value="C:membrane"/>
    <property type="evidence" value="ECO:0007669"/>
    <property type="project" value="UniProtKB-SubCell"/>
</dbReference>
<feature type="domain" description="Major facilitator superfamily (MFS) profile" evidence="6">
    <location>
        <begin position="10"/>
        <end position="415"/>
    </location>
</feature>
<dbReference type="PROSITE" id="PS50850">
    <property type="entry name" value="MFS"/>
    <property type="match status" value="1"/>
</dbReference>
<feature type="transmembrane region" description="Helical" evidence="5">
    <location>
        <begin position="327"/>
        <end position="348"/>
    </location>
</feature>
<keyword evidence="8" id="KW-1185">Reference proteome</keyword>
<dbReference type="AlphaFoldDB" id="A0A023D8J3"/>
<dbReference type="Proteomes" id="UP000019760">
    <property type="component" value="Unassembled WGS sequence"/>
</dbReference>
<keyword evidence="3 5" id="KW-1133">Transmembrane helix</keyword>
<evidence type="ECO:0000256" key="4">
    <source>
        <dbReference type="ARBA" id="ARBA00023136"/>
    </source>
</evidence>
<evidence type="ECO:0000256" key="2">
    <source>
        <dbReference type="ARBA" id="ARBA00022692"/>
    </source>
</evidence>